<evidence type="ECO:0000256" key="7">
    <source>
        <dbReference type="ARBA" id="ARBA00023033"/>
    </source>
</evidence>
<dbReference type="SUPFAM" id="SSF48371">
    <property type="entry name" value="ARM repeat"/>
    <property type="match status" value="1"/>
</dbReference>
<keyword evidence="4" id="KW-0677">Repeat</keyword>
<organism evidence="11 12">
    <name type="scientific">Tortispora caseinolytica NRRL Y-17796</name>
    <dbReference type="NCBI Taxonomy" id="767744"/>
    <lineage>
        <taxon>Eukaryota</taxon>
        <taxon>Fungi</taxon>
        <taxon>Dikarya</taxon>
        <taxon>Ascomycota</taxon>
        <taxon>Saccharomycotina</taxon>
        <taxon>Trigonopsidomycetes</taxon>
        <taxon>Trigonopsidales</taxon>
        <taxon>Trigonopsidaceae</taxon>
        <taxon>Tortispora</taxon>
    </lineage>
</organism>
<evidence type="ECO:0000256" key="6">
    <source>
        <dbReference type="ARBA" id="ARBA00023004"/>
    </source>
</evidence>
<evidence type="ECO:0000313" key="12">
    <source>
        <dbReference type="Proteomes" id="UP000095023"/>
    </source>
</evidence>
<keyword evidence="12" id="KW-1185">Reference proteome</keyword>
<keyword evidence="3 9" id="KW-0479">Metal-binding</keyword>
<keyword evidence="9" id="KW-0963">Cytoplasm</keyword>
<feature type="binding site" evidence="9">
    <location>
        <position position="235"/>
    </location>
    <ligand>
        <name>Fe cation</name>
        <dbReference type="ChEBI" id="CHEBI:24875"/>
        <label>2</label>
    </ligand>
</feature>
<evidence type="ECO:0000256" key="10">
    <source>
        <dbReference type="SAM" id="MobiDB-lite"/>
    </source>
</evidence>
<feature type="binding site" evidence="9">
    <location>
        <position position="60"/>
    </location>
    <ligand>
        <name>Fe cation</name>
        <dbReference type="ChEBI" id="CHEBI:24875"/>
        <label>1</label>
    </ligand>
</feature>
<dbReference type="Gene3D" id="1.25.10.10">
    <property type="entry name" value="Leucine-rich Repeat Variant"/>
    <property type="match status" value="2"/>
</dbReference>
<evidence type="ECO:0000256" key="4">
    <source>
        <dbReference type="ARBA" id="ARBA00022737"/>
    </source>
</evidence>
<dbReference type="PANTHER" id="PTHR12697:SF5">
    <property type="entry name" value="DEOXYHYPUSINE HYDROXYLASE"/>
    <property type="match status" value="1"/>
</dbReference>
<dbReference type="HAMAP" id="MF_03101">
    <property type="entry name" value="Deoxyhypusine_hydroxylase"/>
    <property type="match status" value="1"/>
</dbReference>
<comment type="subcellular location">
    <subcellularLocation>
        <location evidence="9">Cytoplasm</location>
    </subcellularLocation>
    <subcellularLocation>
        <location evidence="9">Nucleus</location>
    </subcellularLocation>
</comment>
<comment type="function">
    <text evidence="9">Catalyzes the hydroxylation of the N(6)-(4-aminobutyl)-L-lysine intermediate to form hypusine, an essential post-translational modification only found in mature eIF-5A factor.</text>
</comment>
<comment type="catalytic activity">
    <reaction evidence="1 9">
        <text>[eIF5A protein]-deoxyhypusine + AH2 + O2 = [eIF5A protein]-hypusine + A + H2O</text>
        <dbReference type="Rhea" id="RHEA:14101"/>
        <dbReference type="Rhea" id="RHEA-COMP:10144"/>
        <dbReference type="Rhea" id="RHEA-COMP:12592"/>
        <dbReference type="ChEBI" id="CHEBI:13193"/>
        <dbReference type="ChEBI" id="CHEBI:15377"/>
        <dbReference type="ChEBI" id="CHEBI:15379"/>
        <dbReference type="ChEBI" id="CHEBI:17499"/>
        <dbReference type="ChEBI" id="CHEBI:82657"/>
        <dbReference type="ChEBI" id="CHEBI:91175"/>
        <dbReference type="EC" id="1.14.99.29"/>
    </reaction>
</comment>
<sequence>MAEDSISDLKSILCNESGNVELARRFRALFALKAAATDGSDEAVNAIAEGFKDESDLLKHELAYVLGQTGHDLAKERLREVFLDIENQSEIVRHEAAEGLGALGDSNSLDLLVKSRDTDPSEVIRQTCELAVARIEWLKSEASKHERLGQSLYSSVDPAPPLPLDDDKSTIPSDAESDNDALDANAAKYGALLRDQDKPLFERYRAMFRLRDMGTARAVEELALAFDDPSALLRHEVAYVFGQMSDPRSVPALTKVLNNEKEEGMVRHEAAEALGSIASEDVLDLLKSKVNDEERVVRESAVVALDMYEYENSGELEYAT</sequence>
<dbReference type="GO" id="GO:0005634">
    <property type="term" value="C:nucleus"/>
    <property type="evidence" value="ECO:0007669"/>
    <property type="project" value="UniProtKB-SubCell"/>
</dbReference>
<feature type="binding site" evidence="9">
    <location>
        <position position="61"/>
    </location>
    <ligand>
        <name>Fe cation</name>
        <dbReference type="ChEBI" id="CHEBI:24875"/>
        <label>1</label>
    </ligand>
</feature>
<dbReference type="PANTHER" id="PTHR12697">
    <property type="entry name" value="PBS LYASE HEAT-LIKE PROTEIN"/>
    <property type="match status" value="1"/>
</dbReference>
<dbReference type="InterPro" id="IPR016024">
    <property type="entry name" value="ARM-type_fold"/>
</dbReference>
<dbReference type="GO" id="GO:0019135">
    <property type="term" value="F:deoxyhypusine monooxygenase activity"/>
    <property type="evidence" value="ECO:0007669"/>
    <property type="project" value="UniProtKB-UniRule"/>
</dbReference>
<dbReference type="EMBL" id="KV453842">
    <property type="protein sequence ID" value="ODV91233.1"/>
    <property type="molecule type" value="Genomic_DNA"/>
</dbReference>
<reference evidence="12" key="1">
    <citation type="submission" date="2016-02" db="EMBL/GenBank/DDBJ databases">
        <title>Comparative genomics of biotechnologically important yeasts.</title>
        <authorList>
            <consortium name="DOE Joint Genome Institute"/>
            <person name="Riley R."/>
            <person name="Haridas S."/>
            <person name="Wolfe K.H."/>
            <person name="Lopes M.R."/>
            <person name="Hittinger C.T."/>
            <person name="Goker M."/>
            <person name="Salamov A."/>
            <person name="Wisecaver J."/>
            <person name="Long T.M."/>
            <person name="Aerts A.L."/>
            <person name="Barry K."/>
            <person name="Choi C."/>
            <person name="Clum A."/>
            <person name="Coughlan A.Y."/>
            <person name="Deshpande S."/>
            <person name="Douglass A.P."/>
            <person name="Hanson S.J."/>
            <person name="Klenk H.-P."/>
            <person name="Labutti K."/>
            <person name="Lapidus A."/>
            <person name="Lindquist E."/>
            <person name="Lipzen A."/>
            <person name="Meier-Kolthoff J.P."/>
            <person name="Ohm R.A."/>
            <person name="Otillar R.P."/>
            <person name="Pangilinan J."/>
            <person name="Peng Y."/>
            <person name="Rokas A."/>
            <person name="Rosa C.A."/>
            <person name="Scheuner C."/>
            <person name="Sibirny A.A."/>
            <person name="Slot J.C."/>
            <person name="Stielow J.B."/>
            <person name="Sun H."/>
            <person name="Kurtzman C.P."/>
            <person name="Blackwell M."/>
            <person name="Jeffries T.W."/>
            <person name="Grigoriev I.V."/>
        </authorList>
    </citation>
    <scope>NUCLEOTIDE SEQUENCE [LARGE SCALE GENOMIC DNA]</scope>
    <source>
        <strain evidence="12">NRRL Y-17796</strain>
    </source>
</reference>
<dbReference type="SMART" id="SM00567">
    <property type="entry name" value="EZ_HEAT"/>
    <property type="match status" value="6"/>
</dbReference>
<evidence type="ECO:0000256" key="3">
    <source>
        <dbReference type="ARBA" id="ARBA00022723"/>
    </source>
</evidence>
<dbReference type="GO" id="GO:0000226">
    <property type="term" value="P:microtubule cytoskeleton organization"/>
    <property type="evidence" value="ECO:0007669"/>
    <property type="project" value="EnsemblFungi"/>
</dbReference>
<dbReference type="InterPro" id="IPR027517">
    <property type="entry name" value="Deoxyhypusine_hydroxylase"/>
</dbReference>
<accession>A0A1E4THL6</accession>
<evidence type="ECO:0000256" key="2">
    <source>
        <dbReference type="ARBA" id="ARBA00005041"/>
    </source>
</evidence>
<dbReference type="GO" id="GO:0046872">
    <property type="term" value="F:metal ion binding"/>
    <property type="evidence" value="ECO:0007669"/>
    <property type="project" value="UniProtKB-KW"/>
</dbReference>
<dbReference type="InterPro" id="IPR004155">
    <property type="entry name" value="PBS_lyase_HEAT"/>
</dbReference>
<evidence type="ECO:0000313" key="11">
    <source>
        <dbReference type="EMBL" id="ODV91233.1"/>
    </source>
</evidence>
<feature type="binding site" evidence="9">
    <location>
        <position position="94"/>
    </location>
    <ligand>
        <name>Fe cation</name>
        <dbReference type="ChEBI" id="CHEBI:24875"/>
        <label>1</label>
    </ligand>
</feature>
<comment type="similarity">
    <text evidence="9">Belongs to the deoxyhypusine hydroxylase family.</text>
</comment>
<evidence type="ECO:0000256" key="8">
    <source>
        <dbReference type="ARBA" id="ARBA00023256"/>
    </source>
</evidence>
<dbReference type="OrthoDB" id="421002at2759"/>
<dbReference type="GO" id="GO:0005737">
    <property type="term" value="C:cytoplasm"/>
    <property type="evidence" value="ECO:0007669"/>
    <property type="project" value="UniProtKB-SubCell"/>
</dbReference>
<feature type="binding site" evidence="9">
    <location>
        <position position="268"/>
    </location>
    <ligand>
        <name>Fe cation</name>
        <dbReference type="ChEBI" id="CHEBI:24875"/>
        <label>2</label>
    </ligand>
</feature>
<evidence type="ECO:0000256" key="5">
    <source>
        <dbReference type="ARBA" id="ARBA00023002"/>
    </source>
</evidence>
<dbReference type="FunFam" id="1.25.10.10:FF:000099">
    <property type="entry name" value="Deoxyhypusine hydroxylase"/>
    <property type="match status" value="1"/>
</dbReference>
<keyword evidence="7 9" id="KW-0503">Monooxygenase</keyword>
<protein>
    <recommendedName>
        <fullName evidence="9">Deoxyhypusine hydroxylase</fullName>
        <shortName evidence="9">DOHH</shortName>
        <ecNumber evidence="9">1.14.99.29</ecNumber>
    </recommendedName>
    <alternativeName>
        <fullName evidence="9">Deoxyhypusine dioxygenase</fullName>
    </alternativeName>
    <alternativeName>
        <fullName evidence="9">Deoxyhypusine monooxygenase</fullName>
    </alternativeName>
</protein>
<comment type="cofactor">
    <cofactor evidence="9">
        <name>Fe(2+)</name>
        <dbReference type="ChEBI" id="CHEBI:29033"/>
    </cofactor>
    <text evidence="9">Binds 2 Fe(2+) ions per subunit.</text>
</comment>
<feature type="binding site" evidence="9">
    <location>
        <position position="95"/>
    </location>
    <ligand>
        <name>Fe cation</name>
        <dbReference type="ChEBI" id="CHEBI:24875"/>
        <label>1</label>
    </ligand>
</feature>
<gene>
    <name evidence="9" type="primary">LIA1</name>
    <name evidence="11" type="ORF">CANCADRAFT_2947</name>
</gene>
<evidence type="ECO:0000256" key="1">
    <source>
        <dbReference type="ARBA" id="ARBA00000068"/>
    </source>
</evidence>
<dbReference type="EC" id="1.14.99.29" evidence="9"/>
<keyword evidence="9" id="KW-0539">Nucleus</keyword>
<feature type="binding site" evidence="9">
    <location>
        <position position="269"/>
    </location>
    <ligand>
        <name>Fe cation</name>
        <dbReference type="ChEBI" id="CHEBI:24875"/>
        <label>2</label>
    </ligand>
</feature>
<evidence type="ECO:0000256" key="9">
    <source>
        <dbReference type="HAMAP-Rule" id="MF_03101"/>
    </source>
</evidence>
<dbReference type="Pfam" id="PF13646">
    <property type="entry name" value="HEAT_2"/>
    <property type="match status" value="2"/>
</dbReference>
<proteinExistence type="inferred from homology"/>
<dbReference type="Proteomes" id="UP000095023">
    <property type="component" value="Unassembled WGS sequence"/>
</dbReference>
<keyword evidence="6 9" id="KW-0408">Iron</keyword>
<name>A0A1E4THL6_9ASCO</name>
<keyword evidence="5 9" id="KW-0560">Oxidoreductase</keyword>
<dbReference type="UniPathway" id="UPA00354"/>
<comment type="pathway">
    <text evidence="2 9">Protein modification; eIF5A hypusination.</text>
</comment>
<feature type="binding site" evidence="9">
    <location>
        <position position="236"/>
    </location>
    <ligand>
        <name>Fe cation</name>
        <dbReference type="ChEBI" id="CHEBI:24875"/>
        <label>2</label>
    </ligand>
</feature>
<dbReference type="AlphaFoldDB" id="A0A1E4THL6"/>
<feature type="region of interest" description="Disordered" evidence="10">
    <location>
        <begin position="149"/>
        <end position="180"/>
    </location>
</feature>
<dbReference type="InterPro" id="IPR011989">
    <property type="entry name" value="ARM-like"/>
</dbReference>
<keyword evidence="8 9" id="KW-0386">Hypusine biosynthesis</keyword>